<dbReference type="Proteomes" id="UP001220530">
    <property type="component" value="Chromosome"/>
</dbReference>
<evidence type="ECO:0000256" key="1">
    <source>
        <dbReference type="ARBA" id="ARBA00011738"/>
    </source>
</evidence>
<reference evidence="3 4" key="1">
    <citation type="submission" date="2023-02" db="EMBL/GenBank/DDBJ databases">
        <title>Devosia algicola sp. nov., isolated from the phycosphere of marine algae.</title>
        <authorList>
            <person name="Kim J.M."/>
            <person name="Lee J.K."/>
            <person name="Choi B.J."/>
            <person name="Bayburt H."/>
            <person name="Jeon C.O."/>
        </authorList>
    </citation>
    <scope>NUCLEOTIDE SEQUENCE [LARGE SCALE GENOMIC DNA]</scope>
    <source>
        <strain evidence="3 4">G20-9</strain>
    </source>
</reference>
<organism evidence="3 4">
    <name type="scientific">Devosia algicola</name>
    <dbReference type="NCBI Taxonomy" id="3026418"/>
    <lineage>
        <taxon>Bacteria</taxon>
        <taxon>Pseudomonadati</taxon>
        <taxon>Pseudomonadota</taxon>
        <taxon>Alphaproteobacteria</taxon>
        <taxon>Hyphomicrobiales</taxon>
        <taxon>Devosiaceae</taxon>
        <taxon>Devosia</taxon>
    </lineage>
</organism>
<dbReference type="SUPFAM" id="SSF54909">
    <property type="entry name" value="Dimeric alpha+beta barrel"/>
    <property type="match status" value="1"/>
</dbReference>
<keyword evidence="4" id="KW-1185">Reference proteome</keyword>
<evidence type="ECO:0000313" key="3">
    <source>
        <dbReference type="EMBL" id="WDR02993.1"/>
    </source>
</evidence>
<gene>
    <name evidence="3" type="ORF">PSQ19_01895</name>
</gene>
<dbReference type="InterPro" id="IPR011008">
    <property type="entry name" value="Dimeric_a/b-barrel"/>
</dbReference>
<evidence type="ECO:0000313" key="4">
    <source>
        <dbReference type="Proteomes" id="UP001220530"/>
    </source>
</evidence>
<proteinExistence type="predicted"/>
<sequence length="102" mass="10872">MIRHCVFVKFRPDVDQAARDTIFAEVAALKDAVEGMVNCHIGSNVSPEGLGRGYAHGFTMDFRDANARDAYLVAPVHKAAAVNLIAALEGGGDGVVVFDLEL</sequence>
<dbReference type="InterPro" id="IPR044662">
    <property type="entry name" value="HS1/DABB1-like"/>
</dbReference>
<dbReference type="SMART" id="SM00886">
    <property type="entry name" value="Dabb"/>
    <property type="match status" value="1"/>
</dbReference>
<dbReference type="PANTHER" id="PTHR33178">
    <property type="match status" value="1"/>
</dbReference>
<evidence type="ECO:0000259" key="2">
    <source>
        <dbReference type="PROSITE" id="PS51502"/>
    </source>
</evidence>
<protein>
    <submittedName>
        <fullName evidence="3">Dabb family protein</fullName>
    </submittedName>
</protein>
<dbReference type="Pfam" id="PF07876">
    <property type="entry name" value="Dabb"/>
    <property type="match status" value="1"/>
</dbReference>
<feature type="domain" description="Stress-response A/B barrel" evidence="2">
    <location>
        <begin position="2"/>
        <end position="100"/>
    </location>
</feature>
<accession>A0ABY7YNU7</accession>
<dbReference type="InterPro" id="IPR013097">
    <property type="entry name" value="Dabb"/>
</dbReference>
<name>A0ABY7YNU7_9HYPH</name>
<dbReference type="PANTHER" id="PTHR33178:SF10">
    <property type="entry name" value="STRESS-RESPONSE A_B BARREL DOMAIN-CONTAINING PROTEIN"/>
    <property type="match status" value="1"/>
</dbReference>
<comment type="subunit">
    <text evidence="1">Homodimer.</text>
</comment>
<dbReference type="RefSeq" id="WP_282219395.1">
    <property type="nucleotide sequence ID" value="NZ_CP118246.1"/>
</dbReference>
<dbReference type="PROSITE" id="PS51502">
    <property type="entry name" value="S_R_A_B_BARREL"/>
    <property type="match status" value="1"/>
</dbReference>
<dbReference type="EMBL" id="CP118246">
    <property type="protein sequence ID" value="WDR02993.1"/>
    <property type="molecule type" value="Genomic_DNA"/>
</dbReference>
<dbReference type="Gene3D" id="3.30.70.100">
    <property type="match status" value="1"/>
</dbReference>